<evidence type="ECO:0000256" key="1">
    <source>
        <dbReference type="PROSITE-ProRule" id="PRU00110"/>
    </source>
</evidence>
<evidence type="ECO:0000313" key="4">
    <source>
        <dbReference type="Proteomes" id="UP000717634"/>
    </source>
</evidence>
<reference evidence="3 4" key="1">
    <citation type="submission" date="2020-03" db="EMBL/GenBank/DDBJ databases">
        <title>Genomic Encyclopedia of Type Strains, Phase IV (KMG-V): Genome sequencing to study the core and pangenomes of soil and plant-associated prokaryotes.</title>
        <authorList>
            <person name="Whitman W."/>
        </authorList>
    </citation>
    <scope>NUCLEOTIDE SEQUENCE [LARGE SCALE GENOMIC DNA]</scope>
    <source>
        <strain evidence="3 4">1B</strain>
    </source>
</reference>
<feature type="modified residue" description="Phosphohistidine" evidence="1">
    <location>
        <position position="64"/>
    </location>
</feature>
<evidence type="ECO:0000313" key="3">
    <source>
        <dbReference type="EMBL" id="NKI89377.1"/>
    </source>
</evidence>
<comment type="caution">
    <text evidence="3">The sequence shown here is derived from an EMBL/GenBank/DDBJ whole genome shotgun (WGS) entry which is preliminary data.</text>
</comment>
<organism evidence="3 4">
    <name type="scientific">Hymenobacter artigasi</name>
    <dbReference type="NCBI Taxonomy" id="2719616"/>
    <lineage>
        <taxon>Bacteria</taxon>
        <taxon>Pseudomonadati</taxon>
        <taxon>Bacteroidota</taxon>
        <taxon>Cytophagia</taxon>
        <taxon>Cytophagales</taxon>
        <taxon>Hymenobacteraceae</taxon>
        <taxon>Hymenobacter</taxon>
    </lineage>
</organism>
<feature type="domain" description="HPt" evidence="2">
    <location>
        <begin position="25"/>
        <end position="119"/>
    </location>
</feature>
<accession>A0ABX1HK04</accession>
<protein>
    <submittedName>
        <fullName evidence="3">HPt (Histidine-containing phosphotransfer) domain-containing protein</fullName>
    </submittedName>
</protein>
<dbReference type="Gene3D" id="1.20.120.160">
    <property type="entry name" value="HPT domain"/>
    <property type="match status" value="1"/>
</dbReference>
<dbReference type="InterPro" id="IPR036641">
    <property type="entry name" value="HPT_dom_sf"/>
</dbReference>
<evidence type="ECO:0000259" key="2">
    <source>
        <dbReference type="PROSITE" id="PS50894"/>
    </source>
</evidence>
<dbReference type="EMBL" id="JAAVTK010000004">
    <property type="protein sequence ID" value="NKI89377.1"/>
    <property type="molecule type" value="Genomic_DNA"/>
</dbReference>
<dbReference type="PROSITE" id="PS50894">
    <property type="entry name" value="HPT"/>
    <property type="match status" value="1"/>
</dbReference>
<name>A0ABX1HK04_9BACT</name>
<dbReference type="SUPFAM" id="SSF47226">
    <property type="entry name" value="Histidine-containing phosphotransfer domain, HPT domain"/>
    <property type="match status" value="1"/>
</dbReference>
<gene>
    <name evidence="3" type="ORF">HBN54_001972</name>
</gene>
<keyword evidence="4" id="KW-1185">Reference proteome</keyword>
<dbReference type="Proteomes" id="UP000717634">
    <property type="component" value="Unassembled WGS sequence"/>
</dbReference>
<keyword evidence="1" id="KW-0597">Phosphoprotein</keyword>
<dbReference type="RefSeq" id="WP_168672994.1">
    <property type="nucleotide sequence ID" value="NZ_JAAVTK010000004.1"/>
</dbReference>
<dbReference type="Pfam" id="PF01627">
    <property type="entry name" value="Hpt"/>
    <property type="match status" value="1"/>
</dbReference>
<sequence length="124" mass="13867">MAAETMPPAARPLYDFSGLGKLANNPAFVREMQSMFVNKVPGQIAQLKATIEDEDWVTIAYHAHSLKSTFGNLRIEPSTGLLKEMELIAFQHRDKLELLAILRVVATTTDVVVRLFEQELRLAA</sequence>
<proteinExistence type="predicted"/>
<dbReference type="InterPro" id="IPR008207">
    <property type="entry name" value="Sig_transdc_His_kin_Hpt_dom"/>
</dbReference>